<reference evidence="1" key="1">
    <citation type="submission" date="2016-08" db="EMBL/GenBank/DDBJ databases">
        <authorList>
            <person name="Seilhamer J.J."/>
        </authorList>
    </citation>
    <scope>NUCLEOTIDE SEQUENCE</scope>
    <source>
        <strain evidence="1">86</strain>
    </source>
</reference>
<dbReference type="EMBL" id="FMJD01000008">
    <property type="protein sequence ID" value="SCM77205.1"/>
    <property type="molecule type" value="Genomic_DNA"/>
</dbReference>
<dbReference type="AlphaFoldDB" id="A0A212LI33"/>
<name>A0A212LI33_9HYPH</name>
<proteinExistence type="predicted"/>
<evidence type="ECO:0000313" key="1">
    <source>
        <dbReference type="EMBL" id="SCM77205.1"/>
    </source>
</evidence>
<gene>
    <name evidence="1" type="ORF">KL86PLE_41010</name>
</gene>
<protein>
    <submittedName>
        <fullName evidence="1">Uncharacterized protein</fullName>
    </submittedName>
</protein>
<organism evidence="1">
    <name type="scientific">uncultured Pleomorphomonas sp</name>
    <dbReference type="NCBI Taxonomy" id="442121"/>
    <lineage>
        <taxon>Bacteria</taxon>
        <taxon>Pseudomonadati</taxon>
        <taxon>Pseudomonadota</taxon>
        <taxon>Alphaproteobacteria</taxon>
        <taxon>Hyphomicrobiales</taxon>
        <taxon>Pleomorphomonadaceae</taxon>
        <taxon>Pleomorphomonas</taxon>
        <taxon>environmental samples</taxon>
    </lineage>
</organism>
<sequence length="59" mass="6246">MSFGPRKTGRCPAVSSMSARVSCRIVYPGLLHGDSGNAWFPCGLPRLGGGLPEPYFHPG</sequence>
<accession>A0A212LI33</accession>